<accession>A0A3B4Y1G5</accession>
<dbReference type="Ensembl" id="ENSSLDT00000025422.1">
    <property type="protein sequence ID" value="ENSSLDP00000024645.1"/>
    <property type="gene ID" value="ENSSLDG00000019194.1"/>
</dbReference>
<dbReference type="PANTHER" id="PTHR22803">
    <property type="entry name" value="MANNOSE, PHOSPHOLIPASE, LECTIN RECEPTOR RELATED"/>
    <property type="match status" value="1"/>
</dbReference>
<dbReference type="GO" id="GO:0030246">
    <property type="term" value="F:carbohydrate binding"/>
    <property type="evidence" value="ECO:0007669"/>
    <property type="project" value="UniProtKB-KW"/>
</dbReference>
<dbReference type="InterPro" id="IPR016187">
    <property type="entry name" value="CTDL_fold"/>
</dbReference>
<organism evidence="4 5">
    <name type="scientific">Seriola lalandi dorsalis</name>
    <dbReference type="NCBI Taxonomy" id="1841481"/>
    <lineage>
        <taxon>Eukaryota</taxon>
        <taxon>Metazoa</taxon>
        <taxon>Chordata</taxon>
        <taxon>Craniata</taxon>
        <taxon>Vertebrata</taxon>
        <taxon>Euteleostomi</taxon>
        <taxon>Actinopterygii</taxon>
        <taxon>Neopterygii</taxon>
        <taxon>Teleostei</taxon>
        <taxon>Neoteleostei</taxon>
        <taxon>Acanthomorphata</taxon>
        <taxon>Carangaria</taxon>
        <taxon>Carangiformes</taxon>
        <taxon>Carangidae</taxon>
        <taxon>Seriola</taxon>
    </lineage>
</organism>
<keyword evidence="2" id="KW-0812">Transmembrane</keyword>
<dbReference type="InterPro" id="IPR033989">
    <property type="entry name" value="CD209-like_CTLD"/>
</dbReference>
<keyword evidence="1" id="KW-0430">Lectin</keyword>
<evidence type="ECO:0000259" key="3">
    <source>
        <dbReference type="PROSITE" id="PS50041"/>
    </source>
</evidence>
<dbReference type="Pfam" id="PF00059">
    <property type="entry name" value="Lectin_C"/>
    <property type="match status" value="1"/>
</dbReference>
<dbReference type="InterPro" id="IPR016186">
    <property type="entry name" value="C-type_lectin-like/link_sf"/>
</dbReference>
<dbReference type="SMART" id="SM00034">
    <property type="entry name" value="CLECT"/>
    <property type="match status" value="1"/>
</dbReference>
<dbReference type="STRING" id="1841481.ENSSLDP00000024645"/>
<proteinExistence type="predicted"/>
<dbReference type="PROSITE" id="PS50041">
    <property type="entry name" value="C_TYPE_LECTIN_2"/>
    <property type="match status" value="1"/>
</dbReference>
<evidence type="ECO:0000313" key="5">
    <source>
        <dbReference type="Proteomes" id="UP000261360"/>
    </source>
</evidence>
<dbReference type="Gene3D" id="3.10.100.10">
    <property type="entry name" value="Mannose-Binding Protein A, subunit A"/>
    <property type="match status" value="1"/>
</dbReference>
<keyword evidence="5" id="KW-1185">Reference proteome</keyword>
<keyword evidence="2" id="KW-1133">Transmembrane helix</keyword>
<name>A0A3B4Y1G5_SERLL</name>
<sequence length="314" mass="35890">MTATGSSPAFDGMYSQLIEDEGTYDELHPHPVSRVMLPSRLSGSGPYRLTTICLATLCAILLISIIAVTAHCEYTTVEKCLDECLVPPPKVHHSDTKSLSRRTKTSHCRETRLSDSETNKLTRMNIFKYFFSRCEKCQPQNNIYKIVNILYLFILYKNLYLVIKPTEAAIVCPVDWQLFNNSCYFISRVQRDWAESRSYCQSKGAHLAIIHTAEEQTFLWNLLPRGHWNAYWFGITDAQTEDQWKWVDGTPLVGGFWEVGEPNNHINEDCGYIVKTRVLTRVPIRSWYDAPCTMALPYICEKEMSAGASTAIPH</sequence>
<evidence type="ECO:0000256" key="1">
    <source>
        <dbReference type="ARBA" id="ARBA00022734"/>
    </source>
</evidence>
<feature type="transmembrane region" description="Helical" evidence="2">
    <location>
        <begin position="49"/>
        <end position="70"/>
    </location>
</feature>
<protein>
    <submittedName>
        <fullName evidence="4">C-type lectin domain family 4 member E-like</fullName>
    </submittedName>
</protein>
<dbReference type="InterPro" id="IPR001304">
    <property type="entry name" value="C-type_lectin-like"/>
</dbReference>
<dbReference type="GeneTree" id="ENSGT01030000234575"/>
<dbReference type="Proteomes" id="UP000261360">
    <property type="component" value="Unplaced"/>
</dbReference>
<dbReference type="AlphaFoldDB" id="A0A3B4Y1G5"/>
<reference evidence="4" key="1">
    <citation type="submission" date="2025-08" db="UniProtKB">
        <authorList>
            <consortium name="Ensembl"/>
        </authorList>
    </citation>
    <scope>IDENTIFICATION</scope>
</reference>
<evidence type="ECO:0000256" key="2">
    <source>
        <dbReference type="SAM" id="Phobius"/>
    </source>
</evidence>
<reference evidence="4" key="2">
    <citation type="submission" date="2025-09" db="UniProtKB">
        <authorList>
            <consortium name="Ensembl"/>
        </authorList>
    </citation>
    <scope>IDENTIFICATION</scope>
</reference>
<keyword evidence="2" id="KW-0472">Membrane</keyword>
<dbReference type="SUPFAM" id="SSF56436">
    <property type="entry name" value="C-type lectin-like"/>
    <property type="match status" value="1"/>
</dbReference>
<feature type="domain" description="C-type lectin" evidence="3">
    <location>
        <begin position="179"/>
        <end position="301"/>
    </location>
</feature>
<dbReference type="InterPro" id="IPR050111">
    <property type="entry name" value="C-type_lectin/snaclec_domain"/>
</dbReference>
<dbReference type="CDD" id="cd03590">
    <property type="entry name" value="CLECT_DC-SIGN_like"/>
    <property type="match status" value="1"/>
</dbReference>
<evidence type="ECO:0000313" key="4">
    <source>
        <dbReference type="Ensembl" id="ENSSLDP00000024645.1"/>
    </source>
</evidence>